<name>A0A6A6EPA8_9PEZI</name>
<keyword evidence="3" id="KW-1185">Reference proteome</keyword>
<evidence type="ECO:0000313" key="3">
    <source>
        <dbReference type="Proteomes" id="UP000800200"/>
    </source>
</evidence>
<sequence>MKSFLLLLPLLGLALAVEDKCQCPQVKCPGDDPVKLCNCLNSRETLCKQRCPEYVPTYRPCPTSPASTPTPKPTSCVCEKTYCPMVWPESCHCENNAKKSCYDKCGGPPPTYQVCDASANLVAKEVEPPKPTCTCETIYCPMIWPESCHCENNAKKTCYDKCGGEAPTYKTCEGIPTLVTKTVNPPKTTTKSPVPTGSHAICGGGRGVNRQCSEGEVCIKDPFRPGCGPACDDFGICVQDKLCGGFAGFSCPTGMICVDDPRDQCDPKNGGADCGGLCVYKSG</sequence>
<protein>
    <recommendedName>
        <fullName evidence="4">Carbohydrate-binding module family 18 protein</fullName>
    </recommendedName>
</protein>
<evidence type="ECO:0008006" key="4">
    <source>
        <dbReference type="Google" id="ProtNLM"/>
    </source>
</evidence>
<dbReference type="AlphaFoldDB" id="A0A6A6EPA8"/>
<accession>A0A6A6EPA8</accession>
<dbReference type="Proteomes" id="UP000800200">
    <property type="component" value="Unassembled WGS sequence"/>
</dbReference>
<gene>
    <name evidence="2" type="ORF">K469DRAFT_745947</name>
</gene>
<keyword evidence="1" id="KW-0732">Signal</keyword>
<reference evidence="2" key="1">
    <citation type="journal article" date="2020" name="Stud. Mycol.">
        <title>101 Dothideomycetes genomes: a test case for predicting lifestyles and emergence of pathogens.</title>
        <authorList>
            <person name="Haridas S."/>
            <person name="Albert R."/>
            <person name="Binder M."/>
            <person name="Bloem J."/>
            <person name="Labutti K."/>
            <person name="Salamov A."/>
            <person name="Andreopoulos B."/>
            <person name="Baker S."/>
            <person name="Barry K."/>
            <person name="Bills G."/>
            <person name="Bluhm B."/>
            <person name="Cannon C."/>
            <person name="Castanera R."/>
            <person name="Culley D."/>
            <person name="Daum C."/>
            <person name="Ezra D."/>
            <person name="Gonzalez J."/>
            <person name="Henrissat B."/>
            <person name="Kuo A."/>
            <person name="Liang C."/>
            <person name="Lipzen A."/>
            <person name="Lutzoni F."/>
            <person name="Magnuson J."/>
            <person name="Mondo S."/>
            <person name="Nolan M."/>
            <person name="Ohm R."/>
            <person name="Pangilinan J."/>
            <person name="Park H.-J."/>
            <person name="Ramirez L."/>
            <person name="Alfaro M."/>
            <person name="Sun H."/>
            <person name="Tritt A."/>
            <person name="Yoshinaga Y."/>
            <person name="Zwiers L.-H."/>
            <person name="Turgeon B."/>
            <person name="Goodwin S."/>
            <person name="Spatafora J."/>
            <person name="Crous P."/>
            <person name="Grigoriev I."/>
        </authorList>
    </citation>
    <scope>NUCLEOTIDE SEQUENCE</scope>
    <source>
        <strain evidence="2">CBS 207.26</strain>
    </source>
</reference>
<evidence type="ECO:0000256" key="1">
    <source>
        <dbReference type="SAM" id="SignalP"/>
    </source>
</evidence>
<proteinExistence type="predicted"/>
<dbReference type="OrthoDB" id="3799394at2759"/>
<feature type="signal peptide" evidence="1">
    <location>
        <begin position="1"/>
        <end position="16"/>
    </location>
</feature>
<feature type="chain" id="PRO_5025680335" description="Carbohydrate-binding module family 18 protein" evidence="1">
    <location>
        <begin position="17"/>
        <end position="283"/>
    </location>
</feature>
<dbReference type="EMBL" id="ML994615">
    <property type="protein sequence ID" value="KAF2192538.1"/>
    <property type="molecule type" value="Genomic_DNA"/>
</dbReference>
<organism evidence="2 3">
    <name type="scientific">Zopfia rhizophila CBS 207.26</name>
    <dbReference type="NCBI Taxonomy" id="1314779"/>
    <lineage>
        <taxon>Eukaryota</taxon>
        <taxon>Fungi</taxon>
        <taxon>Dikarya</taxon>
        <taxon>Ascomycota</taxon>
        <taxon>Pezizomycotina</taxon>
        <taxon>Dothideomycetes</taxon>
        <taxon>Dothideomycetes incertae sedis</taxon>
        <taxon>Zopfiaceae</taxon>
        <taxon>Zopfia</taxon>
    </lineage>
</organism>
<evidence type="ECO:0000313" key="2">
    <source>
        <dbReference type="EMBL" id="KAF2192538.1"/>
    </source>
</evidence>